<accession>A0ABC9WVN1</accession>
<reference evidence="2 3" key="1">
    <citation type="submission" date="2024-06" db="EMBL/GenBank/DDBJ databases">
        <title>The draft genome of Grus japonensis, version 3.</title>
        <authorList>
            <person name="Nabeshima K."/>
            <person name="Suzuki S."/>
            <person name="Onuma M."/>
        </authorList>
    </citation>
    <scope>NUCLEOTIDE SEQUENCE [LARGE SCALE GENOMIC DNA]</scope>
    <source>
        <strain evidence="2 3">451A</strain>
    </source>
</reference>
<keyword evidence="3" id="KW-1185">Reference proteome</keyword>
<evidence type="ECO:0000256" key="1">
    <source>
        <dbReference type="SAM" id="MobiDB-lite"/>
    </source>
</evidence>
<evidence type="ECO:0000313" key="3">
    <source>
        <dbReference type="Proteomes" id="UP001623348"/>
    </source>
</evidence>
<dbReference type="AlphaFoldDB" id="A0ABC9WVN1"/>
<feature type="region of interest" description="Disordered" evidence="1">
    <location>
        <begin position="18"/>
        <end position="39"/>
    </location>
</feature>
<proteinExistence type="predicted"/>
<comment type="caution">
    <text evidence="2">The sequence shown here is derived from an EMBL/GenBank/DDBJ whole genome shotgun (WGS) entry which is preliminary data.</text>
</comment>
<evidence type="ECO:0000313" key="2">
    <source>
        <dbReference type="EMBL" id="GAB0189508.1"/>
    </source>
</evidence>
<dbReference type="Proteomes" id="UP001623348">
    <property type="component" value="Unassembled WGS sequence"/>
</dbReference>
<sequence length="143" mass="15458">MSLRHKYAAQAQRFARFSRASGSSLKSRDDSASPAQAGQTRVEMIFGADVSHSETASSPPITSDITGDNVAASIARRDYRSLPQAISFPATPIFDGRRASTRGEKRFASHRSSVEHFYRIDSASLIEPCRATSDGFGTASRDG</sequence>
<dbReference type="EMBL" id="BAAFJT010000004">
    <property type="protein sequence ID" value="GAB0189508.1"/>
    <property type="molecule type" value="Genomic_DNA"/>
</dbReference>
<organism evidence="2 3">
    <name type="scientific">Grus japonensis</name>
    <name type="common">Japanese crane</name>
    <name type="synonym">Red-crowned crane</name>
    <dbReference type="NCBI Taxonomy" id="30415"/>
    <lineage>
        <taxon>Eukaryota</taxon>
        <taxon>Metazoa</taxon>
        <taxon>Chordata</taxon>
        <taxon>Craniata</taxon>
        <taxon>Vertebrata</taxon>
        <taxon>Euteleostomi</taxon>
        <taxon>Archelosauria</taxon>
        <taxon>Archosauria</taxon>
        <taxon>Dinosauria</taxon>
        <taxon>Saurischia</taxon>
        <taxon>Theropoda</taxon>
        <taxon>Coelurosauria</taxon>
        <taxon>Aves</taxon>
        <taxon>Neognathae</taxon>
        <taxon>Neoaves</taxon>
        <taxon>Gruiformes</taxon>
        <taxon>Gruidae</taxon>
        <taxon>Grus</taxon>
    </lineage>
</organism>
<name>A0ABC9WVN1_GRUJA</name>
<protein>
    <submittedName>
        <fullName evidence="2">Uncharacterized protein</fullName>
    </submittedName>
</protein>
<gene>
    <name evidence="2" type="ORF">GRJ2_001416100</name>
</gene>